<dbReference type="EMBL" id="LGCI01000011">
    <property type="protein sequence ID" value="KOY80320.1"/>
    <property type="molecule type" value="Genomic_DNA"/>
</dbReference>
<evidence type="ECO:0000313" key="1">
    <source>
        <dbReference type="EMBL" id="KOY80320.1"/>
    </source>
</evidence>
<dbReference type="PATRIC" id="fig|33935.3.peg.4438"/>
<keyword evidence="2" id="KW-1185">Reference proteome</keyword>
<organism evidence="1 2">
    <name type="scientific">Lysinibacillus macroides</name>
    <dbReference type="NCBI Taxonomy" id="33935"/>
    <lineage>
        <taxon>Bacteria</taxon>
        <taxon>Bacillati</taxon>
        <taxon>Bacillota</taxon>
        <taxon>Bacilli</taxon>
        <taxon>Bacillales</taxon>
        <taxon>Bacillaceae</taxon>
        <taxon>Lysinibacillus</taxon>
    </lineage>
</organism>
<comment type="caution">
    <text evidence="1">The sequence shown here is derived from an EMBL/GenBank/DDBJ whole genome shotgun (WGS) entry which is preliminary data.</text>
</comment>
<proteinExistence type="predicted"/>
<evidence type="ECO:0000313" key="2">
    <source>
        <dbReference type="Proteomes" id="UP000037977"/>
    </source>
</evidence>
<reference evidence="1 2" key="1">
    <citation type="submission" date="2015-07" db="EMBL/GenBank/DDBJ databases">
        <title>Genome sequencing project for genomic taxonomy and phylogenomics of Bacillus-like bacteria.</title>
        <authorList>
            <person name="Liu B."/>
            <person name="Wang J."/>
            <person name="Zhu Y."/>
            <person name="Liu G."/>
            <person name="Chen Q."/>
            <person name="Chen Z."/>
            <person name="Che J."/>
            <person name="Ge C."/>
            <person name="Shi H."/>
            <person name="Pan Z."/>
            <person name="Liu X."/>
        </authorList>
    </citation>
    <scope>NUCLEOTIDE SEQUENCE [LARGE SCALE GENOMIC DNA]</scope>
    <source>
        <strain evidence="1 2">DSM 54</strain>
    </source>
</reference>
<dbReference type="AlphaFoldDB" id="A0A0M9DH88"/>
<name>A0A0M9DH88_9BACI</name>
<protein>
    <submittedName>
        <fullName evidence="1">Uncharacterized protein</fullName>
    </submittedName>
</protein>
<dbReference type="Proteomes" id="UP000037977">
    <property type="component" value="Unassembled WGS sequence"/>
</dbReference>
<sequence length="96" mass="11036">MMIAEIAETNIRLTVIEILIPPPSINSFQVSVIKTATRVANTGYQMASTNFSVEPSKIVEQLEVIQFVFPVLFIIKIVRVMCWYKNWNCIILVKKY</sequence>
<accession>A0A0M9DH88</accession>
<gene>
    <name evidence="1" type="ORF">ADM90_20980</name>
</gene>